<proteinExistence type="predicted"/>
<gene>
    <name evidence="3" type="ORF">ASIM_LOCUS2871</name>
</gene>
<dbReference type="OrthoDB" id="5594015at2759"/>
<dbReference type="PANTHER" id="PTHR28670:SF1">
    <property type="entry name" value="UV-STIMULATED SCAFFOLD PROTEIN A"/>
    <property type="match status" value="1"/>
</dbReference>
<dbReference type="InterPro" id="IPR018610">
    <property type="entry name" value="UVSSA"/>
</dbReference>
<evidence type="ECO:0000313" key="4">
    <source>
        <dbReference type="Proteomes" id="UP000267096"/>
    </source>
</evidence>
<dbReference type="GO" id="GO:0009411">
    <property type="term" value="P:response to UV"/>
    <property type="evidence" value="ECO:0007669"/>
    <property type="project" value="InterPro"/>
</dbReference>
<dbReference type="GO" id="GO:0000993">
    <property type="term" value="F:RNA polymerase II complex binding"/>
    <property type="evidence" value="ECO:0007669"/>
    <property type="project" value="TreeGrafter"/>
</dbReference>
<sequence length="156" mass="18406">MEVYQTRLITFAGKEERSKRQCRAPLSDGSLCPRMDKHKCPIHGVIIDRDSMGFPTREQAQQASSKQTQPKEDEEYMRDLEAATGVDCRLENMRKGKRRVTKRREVPASQQVRQRLEKKLLDRRTVKRVSATLDAIRKQRNAQRFQHQFNYALFER</sequence>
<accession>A0A3P6NR28</accession>
<dbReference type="AlphaFoldDB" id="A0A3P6NR28"/>
<organism evidence="3 4">
    <name type="scientific">Anisakis simplex</name>
    <name type="common">Herring worm</name>
    <dbReference type="NCBI Taxonomy" id="6269"/>
    <lineage>
        <taxon>Eukaryota</taxon>
        <taxon>Metazoa</taxon>
        <taxon>Ecdysozoa</taxon>
        <taxon>Nematoda</taxon>
        <taxon>Chromadorea</taxon>
        <taxon>Rhabditida</taxon>
        <taxon>Spirurina</taxon>
        <taxon>Ascaridomorpha</taxon>
        <taxon>Ascaridoidea</taxon>
        <taxon>Anisakidae</taxon>
        <taxon>Anisakis</taxon>
        <taxon>Anisakis simplex complex</taxon>
    </lineage>
</organism>
<reference evidence="3 4" key="1">
    <citation type="submission" date="2018-11" db="EMBL/GenBank/DDBJ databases">
        <authorList>
            <consortium name="Pathogen Informatics"/>
        </authorList>
    </citation>
    <scope>NUCLEOTIDE SEQUENCE [LARGE SCALE GENOMIC DNA]</scope>
</reference>
<keyword evidence="4" id="KW-1185">Reference proteome</keyword>
<evidence type="ECO:0000256" key="1">
    <source>
        <dbReference type="SAM" id="MobiDB-lite"/>
    </source>
</evidence>
<protein>
    <recommendedName>
        <fullName evidence="2">UV-stimulated scaffold protein A C-terminal domain-containing protein</fullName>
    </recommendedName>
</protein>
<dbReference type="GO" id="GO:0006283">
    <property type="term" value="P:transcription-coupled nucleotide-excision repair"/>
    <property type="evidence" value="ECO:0007669"/>
    <property type="project" value="TreeGrafter"/>
</dbReference>
<dbReference type="GO" id="GO:0005694">
    <property type="term" value="C:chromosome"/>
    <property type="evidence" value="ECO:0007669"/>
    <property type="project" value="TreeGrafter"/>
</dbReference>
<feature type="domain" description="UV-stimulated scaffold protein A C-terminal" evidence="2">
    <location>
        <begin position="2"/>
        <end position="57"/>
    </location>
</feature>
<dbReference type="Pfam" id="PF09740">
    <property type="entry name" value="DUF2043"/>
    <property type="match status" value="1"/>
</dbReference>
<evidence type="ECO:0000259" key="2">
    <source>
        <dbReference type="Pfam" id="PF09740"/>
    </source>
</evidence>
<feature type="region of interest" description="Disordered" evidence="1">
    <location>
        <begin position="50"/>
        <end position="75"/>
    </location>
</feature>
<feature type="compositionally biased region" description="Polar residues" evidence="1">
    <location>
        <begin position="58"/>
        <end position="68"/>
    </location>
</feature>
<name>A0A3P6NR28_ANISI</name>
<dbReference type="Proteomes" id="UP000267096">
    <property type="component" value="Unassembled WGS sequence"/>
</dbReference>
<dbReference type="PANTHER" id="PTHR28670">
    <property type="entry name" value="UV-STIMULATED SCAFFOLD PROTEIN A"/>
    <property type="match status" value="1"/>
</dbReference>
<dbReference type="InterPro" id="IPR049431">
    <property type="entry name" value="UVSSA_C"/>
</dbReference>
<dbReference type="EMBL" id="UYRR01004101">
    <property type="protein sequence ID" value="VDK20760.1"/>
    <property type="molecule type" value="Genomic_DNA"/>
</dbReference>
<evidence type="ECO:0000313" key="3">
    <source>
        <dbReference type="EMBL" id="VDK20760.1"/>
    </source>
</evidence>